<comment type="caution">
    <text evidence="3">The sequence shown here is derived from an EMBL/GenBank/DDBJ whole genome shotgun (WGS) entry which is preliminary data.</text>
</comment>
<dbReference type="InterPro" id="IPR036036">
    <property type="entry name" value="SOCS_box-like_dom_sf"/>
</dbReference>
<dbReference type="Proteomes" id="UP000749559">
    <property type="component" value="Unassembled WGS sequence"/>
</dbReference>
<dbReference type="AlphaFoldDB" id="A0A8J1UWM0"/>
<keyword evidence="2" id="KW-0040">ANK repeat</keyword>
<dbReference type="PANTHER" id="PTHR24123:SF33">
    <property type="entry name" value="PROTEIN HOS4"/>
    <property type="match status" value="1"/>
</dbReference>
<dbReference type="CDD" id="cd03716">
    <property type="entry name" value="SOCS_ASB_like"/>
    <property type="match status" value="1"/>
</dbReference>
<dbReference type="EMBL" id="CAIIXF020000001">
    <property type="protein sequence ID" value="CAH1772661.1"/>
    <property type="molecule type" value="Genomic_DNA"/>
</dbReference>
<dbReference type="PROSITE" id="PS50297">
    <property type="entry name" value="ANK_REP_REGION"/>
    <property type="match status" value="2"/>
</dbReference>
<reference evidence="3" key="1">
    <citation type="submission" date="2022-03" db="EMBL/GenBank/DDBJ databases">
        <authorList>
            <person name="Martin C."/>
        </authorList>
    </citation>
    <scope>NUCLEOTIDE SEQUENCE</scope>
</reference>
<dbReference type="InterPro" id="IPR051165">
    <property type="entry name" value="Multifunctional_ANK_Repeat"/>
</dbReference>
<organism evidence="3 4">
    <name type="scientific">Owenia fusiformis</name>
    <name type="common">Polychaete worm</name>
    <dbReference type="NCBI Taxonomy" id="6347"/>
    <lineage>
        <taxon>Eukaryota</taxon>
        <taxon>Metazoa</taxon>
        <taxon>Spiralia</taxon>
        <taxon>Lophotrochozoa</taxon>
        <taxon>Annelida</taxon>
        <taxon>Polychaeta</taxon>
        <taxon>Sedentaria</taxon>
        <taxon>Canalipalpata</taxon>
        <taxon>Sabellida</taxon>
        <taxon>Oweniida</taxon>
        <taxon>Oweniidae</taxon>
        <taxon>Owenia</taxon>
    </lineage>
</organism>
<sequence>MYPWLQSTLLAAAKFMGNIIQSRLPSSYVERYTVDVLQKPDIKLTDVEITDIANAAEKLKEAIVQNASKNEIHNLVVNVPNLAHILGYRDNEGYNALQHAVIVNRADIVSYLIEIGSDINNPICGRPLHLACKLGHLEIINKLLRLGADTNVISCVCYPEKHKKYEYRYNEIMKNWSKFCHFDVYSKASESAQFDYPVYYAIASGRVQCLKLLLEEYGCDTELMHDIPMLHIACALGSYQCMKYFCKNSPGDINRQDNKGLYPIHYALAQGKAFAEFLVLQGASVQVKTPQKETLLHVLYKNCNPFHPIAEITEYLLSCGLHMNINTADSEGNTALNVLLRYVHIQAEYLVQVEGVKLIQKRPETYDDELIRCINLLLDANANPNIINKQGNTAMHVLMDTPEMPQAQPSLYLESMRPPHGEQRFNHPLALKIMVLLINNGSNPNYLNKKEKSVVDLLLLNGFQMIFLKYSPRKEEVDIICQMLVLLHGKGFNYSSQANGLLPHKLLEYFNRVENHYVSLLHTHNPYFEGRDLFQEYASSLYEILQVLLNCGCDPNTIPTGPLATPFRPPNVALEAWYFKFVNCPSHIPFHLVKNIICLFLRFGANPQMGLPWPPILYHATAMLSSGQYDRYKPEEWQEIINIVFTSTCPGIKVEAVPPKPKIMTDRGKHQPRSLKQLSRSAIYLAMRRRLAGRVEILPIPEVLKDYLLSFEA</sequence>
<dbReference type="SUPFAM" id="SSF158235">
    <property type="entry name" value="SOCS box-like"/>
    <property type="match status" value="1"/>
</dbReference>
<dbReference type="InterPro" id="IPR036770">
    <property type="entry name" value="Ankyrin_rpt-contain_sf"/>
</dbReference>
<dbReference type="GO" id="GO:0035556">
    <property type="term" value="P:intracellular signal transduction"/>
    <property type="evidence" value="ECO:0007669"/>
    <property type="project" value="InterPro"/>
</dbReference>
<dbReference type="Pfam" id="PF07525">
    <property type="entry name" value="SOCS_box"/>
    <property type="match status" value="1"/>
</dbReference>
<dbReference type="Gene3D" id="1.25.40.20">
    <property type="entry name" value="Ankyrin repeat-containing domain"/>
    <property type="match status" value="3"/>
</dbReference>
<dbReference type="Pfam" id="PF12796">
    <property type="entry name" value="Ank_2"/>
    <property type="match status" value="2"/>
</dbReference>
<dbReference type="InterPro" id="IPR001496">
    <property type="entry name" value="SOCS_box"/>
</dbReference>
<protein>
    <submittedName>
        <fullName evidence="3">Uncharacterized protein</fullName>
    </submittedName>
</protein>
<proteinExistence type="predicted"/>
<dbReference type="InterPro" id="IPR002110">
    <property type="entry name" value="Ankyrin_rpt"/>
</dbReference>
<evidence type="ECO:0000256" key="2">
    <source>
        <dbReference type="ARBA" id="ARBA00023043"/>
    </source>
</evidence>
<dbReference type="SMART" id="SM00248">
    <property type="entry name" value="ANK"/>
    <property type="match status" value="8"/>
</dbReference>
<dbReference type="PANTHER" id="PTHR24123">
    <property type="entry name" value="ANKYRIN REPEAT-CONTAINING"/>
    <property type="match status" value="1"/>
</dbReference>
<dbReference type="SMART" id="SM00969">
    <property type="entry name" value="SOCS_box"/>
    <property type="match status" value="1"/>
</dbReference>
<evidence type="ECO:0000256" key="1">
    <source>
        <dbReference type="ARBA" id="ARBA00022737"/>
    </source>
</evidence>
<evidence type="ECO:0000313" key="4">
    <source>
        <dbReference type="Proteomes" id="UP000749559"/>
    </source>
</evidence>
<gene>
    <name evidence="3" type="ORF">OFUS_LOCUS386</name>
</gene>
<keyword evidence="1" id="KW-0677">Repeat</keyword>
<name>A0A8J1UWM0_OWEFU</name>
<keyword evidence="4" id="KW-1185">Reference proteome</keyword>
<dbReference type="OrthoDB" id="3246549at2759"/>
<dbReference type="PROSITE" id="PS50225">
    <property type="entry name" value="SOCS"/>
    <property type="match status" value="1"/>
</dbReference>
<accession>A0A8J1UWM0</accession>
<evidence type="ECO:0000313" key="3">
    <source>
        <dbReference type="EMBL" id="CAH1772661.1"/>
    </source>
</evidence>
<dbReference type="PROSITE" id="PS50088">
    <property type="entry name" value="ANK_REPEAT"/>
    <property type="match status" value="2"/>
</dbReference>
<dbReference type="SUPFAM" id="SSF48403">
    <property type="entry name" value="Ankyrin repeat"/>
    <property type="match status" value="1"/>
</dbReference>